<reference evidence="1 2" key="1">
    <citation type="submission" date="2014-12" db="EMBL/GenBank/DDBJ databases">
        <title>Genome sequence of Flavobacterium beibuense RSKm HC5.</title>
        <authorList>
            <person name="Kim J.F."/>
            <person name="Song J.Y."/>
            <person name="Kwak M.-J."/>
            <person name="Lee S.-W."/>
        </authorList>
    </citation>
    <scope>NUCLEOTIDE SEQUENCE [LARGE SCALE GENOMIC DNA]</scope>
    <source>
        <strain evidence="1 2">RSKm HC5</strain>
    </source>
</reference>
<dbReference type="AlphaFoldDB" id="A0A444W3Q0"/>
<evidence type="ECO:0000313" key="2">
    <source>
        <dbReference type="Proteomes" id="UP000289775"/>
    </source>
</evidence>
<accession>A0A444W3Q0</accession>
<gene>
    <name evidence="1" type="ORF">NU09_3369</name>
</gene>
<keyword evidence="2" id="KW-1185">Reference proteome</keyword>
<sequence>MFSSNVFLDSKQGILVFAISLLYKYKKIPTERVGILI</sequence>
<proteinExistence type="predicted"/>
<dbReference type="Proteomes" id="UP000289775">
    <property type="component" value="Unassembled WGS sequence"/>
</dbReference>
<organism evidence="1 2">
    <name type="scientific">Flavobacterium beibuense</name>
    <dbReference type="NCBI Taxonomy" id="657326"/>
    <lineage>
        <taxon>Bacteria</taxon>
        <taxon>Pseudomonadati</taxon>
        <taxon>Bacteroidota</taxon>
        <taxon>Flavobacteriia</taxon>
        <taxon>Flavobacteriales</taxon>
        <taxon>Flavobacteriaceae</taxon>
        <taxon>Flavobacterium</taxon>
    </lineage>
</organism>
<evidence type="ECO:0000313" key="1">
    <source>
        <dbReference type="EMBL" id="RYJ40539.1"/>
    </source>
</evidence>
<name>A0A444W3Q0_9FLAO</name>
<dbReference type="EMBL" id="JUIW01000013">
    <property type="protein sequence ID" value="RYJ40539.1"/>
    <property type="molecule type" value="Genomic_DNA"/>
</dbReference>
<protein>
    <submittedName>
        <fullName evidence="1">Uncharacterized protein</fullName>
    </submittedName>
</protein>
<comment type="caution">
    <text evidence="1">The sequence shown here is derived from an EMBL/GenBank/DDBJ whole genome shotgun (WGS) entry which is preliminary data.</text>
</comment>